<reference evidence="1" key="1">
    <citation type="submission" date="2014-09" db="EMBL/GenBank/DDBJ databases">
        <authorList>
            <person name="Magalhaes I.L.F."/>
            <person name="Oliveira U."/>
            <person name="Santos F.R."/>
            <person name="Vidigal T.H.D.A."/>
            <person name="Brescovit A.D."/>
            <person name="Santos A.J."/>
        </authorList>
    </citation>
    <scope>NUCLEOTIDE SEQUENCE</scope>
    <source>
        <tissue evidence="1">Shoot tissue taken approximately 20 cm above the soil surface</tissue>
    </source>
</reference>
<evidence type="ECO:0000313" key="1">
    <source>
        <dbReference type="EMBL" id="JAD67124.1"/>
    </source>
</evidence>
<reference evidence="1" key="2">
    <citation type="journal article" date="2015" name="Data Brief">
        <title>Shoot transcriptome of the giant reed, Arundo donax.</title>
        <authorList>
            <person name="Barrero R.A."/>
            <person name="Guerrero F.D."/>
            <person name="Moolhuijzen P."/>
            <person name="Goolsby J.A."/>
            <person name="Tidwell J."/>
            <person name="Bellgard S.E."/>
            <person name="Bellgard M.I."/>
        </authorList>
    </citation>
    <scope>NUCLEOTIDE SEQUENCE</scope>
    <source>
        <tissue evidence="1">Shoot tissue taken approximately 20 cm above the soil surface</tissue>
    </source>
</reference>
<dbReference type="AlphaFoldDB" id="A0A0A9BSZ9"/>
<proteinExistence type="predicted"/>
<accession>A0A0A9BSZ9</accession>
<organism evidence="1">
    <name type="scientific">Arundo donax</name>
    <name type="common">Giant reed</name>
    <name type="synonym">Donax arundinaceus</name>
    <dbReference type="NCBI Taxonomy" id="35708"/>
    <lineage>
        <taxon>Eukaryota</taxon>
        <taxon>Viridiplantae</taxon>
        <taxon>Streptophyta</taxon>
        <taxon>Embryophyta</taxon>
        <taxon>Tracheophyta</taxon>
        <taxon>Spermatophyta</taxon>
        <taxon>Magnoliopsida</taxon>
        <taxon>Liliopsida</taxon>
        <taxon>Poales</taxon>
        <taxon>Poaceae</taxon>
        <taxon>PACMAD clade</taxon>
        <taxon>Arundinoideae</taxon>
        <taxon>Arundineae</taxon>
        <taxon>Arundo</taxon>
    </lineage>
</organism>
<name>A0A0A9BSZ9_ARUDO</name>
<sequence length="53" mass="5960">MCKKCIDSSHFPTYVRNSIVRVSQHNEGTSGLKVPTAFFVLICSDIVESWGDR</sequence>
<protein>
    <submittedName>
        <fullName evidence="1">Uncharacterized protein</fullName>
    </submittedName>
</protein>
<dbReference type="EMBL" id="GBRH01230771">
    <property type="protein sequence ID" value="JAD67124.1"/>
    <property type="molecule type" value="Transcribed_RNA"/>
</dbReference>